<dbReference type="EMBL" id="JAEAOA010000745">
    <property type="protein sequence ID" value="KAK3588152.1"/>
    <property type="molecule type" value="Genomic_DNA"/>
</dbReference>
<accession>A0AAE0VT39</accession>
<name>A0AAE0VT39_9BIVA</name>
<proteinExistence type="predicted"/>
<dbReference type="Proteomes" id="UP001195483">
    <property type="component" value="Unassembled WGS sequence"/>
</dbReference>
<keyword evidence="3" id="KW-1185">Reference proteome</keyword>
<organism evidence="2 3">
    <name type="scientific">Potamilus streckersoni</name>
    <dbReference type="NCBI Taxonomy" id="2493646"/>
    <lineage>
        <taxon>Eukaryota</taxon>
        <taxon>Metazoa</taxon>
        <taxon>Spiralia</taxon>
        <taxon>Lophotrochozoa</taxon>
        <taxon>Mollusca</taxon>
        <taxon>Bivalvia</taxon>
        <taxon>Autobranchia</taxon>
        <taxon>Heteroconchia</taxon>
        <taxon>Palaeoheterodonta</taxon>
        <taxon>Unionida</taxon>
        <taxon>Unionoidea</taxon>
        <taxon>Unionidae</taxon>
        <taxon>Ambleminae</taxon>
        <taxon>Lampsilini</taxon>
        <taxon>Potamilus</taxon>
    </lineage>
</organism>
<dbReference type="AlphaFoldDB" id="A0AAE0VT39"/>
<evidence type="ECO:0000256" key="1">
    <source>
        <dbReference type="SAM" id="MobiDB-lite"/>
    </source>
</evidence>
<comment type="caution">
    <text evidence="2">The sequence shown here is derived from an EMBL/GenBank/DDBJ whole genome shotgun (WGS) entry which is preliminary data.</text>
</comment>
<protein>
    <submittedName>
        <fullName evidence="2">Uncharacterized protein</fullName>
    </submittedName>
</protein>
<gene>
    <name evidence="2" type="ORF">CHS0354_012215</name>
</gene>
<reference evidence="2" key="2">
    <citation type="journal article" date="2021" name="Genome Biol. Evol.">
        <title>Developing a high-quality reference genome for a parasitic bivalve with doubly uniparental inheritance (Bivalvia: Unionida).</title>
        <authorList>
            <person name="Smith C.H."/>
        </authorList>
    </citation>
    <scope>NUCLEOTIDE SEQUENCE</scope>
    <source>
        <strain evidence="2">CHS0354</strain>
        <tissue evidence="2">Mantle</tissue>
    </source>
</reference>
<reference evidence="2" key="3">
    <citation type="submission" date="2023-05" db="EMBL/GenBank/DDBJ databases">
        <authorList>
            <person name="Smith C.H."/>
        </authorList>
    </citation>
    <scope>NUCLEOTIDE SEQUENCE</scope>
    <source>
        <strain evidence="2">CHS0354</strain>
        <tissue evidence="2">Mantle</tissue>
    </source>
</reference>
<feature type="region of interest" description="Disordered" evidence="1">
    <location>
        <begin position="186"/>
        <end position="222"/>
    </location>
</feature>
<evidence type="ECO:0000313" key="3">
    <source>
        <dbReference type="Proteomes" id="UP001195483"/>
    </source>
</evidence>
<evidence type="ECO:0000313" key="2">
    <source>
        <dbReference type="EMBL" id="KAK3588152.1"/>
    </source>
</evidence>
<sequence>MAPQRKFSKGVQMVVDYEYCMQKNASMIKSIRGCTEGSQQEDTFKKQIDINNASPEIKLVHCQKQSPLSLTPWLIAWNRFVRILAEKSNINCRFAATYGNNNDSFQQKKNWHYYDEQFLQLVSQHDAKWGTTCLKLYLKSGLDSNGSLNLNTKFPKDRKFQNRSQKYRYEQTEEIPEQVLEVPILTDRENHRTGPKNTDINRKRKSQNGSQKYRYLQTEEIL</sequence>
<reference evidence="2" key="1">
    <citation type="journal article" date="2021" name="Genome Biol. Evol.">
        <title>A High-Quality Reference Genome for a Parasitic Bivalve with Doubly Uniparental Inheritance (Bivalvia: Unionida).</title>
        <authorList>
            <person name="Smith C.H."/>
        </authorList>
    </citation>
    <scope>NUCLEOTIDE SEQUENCE</scope>
    <source>
        <strain evidence="2">CHS0354</strain>
    </source>
</reference>